<dbReference type="SUPFAM" id="SSF56672">
    <property type="entry name" value="DNA/RNA polymerases"/>
    <property type="match status" value="1"/>
</dbReference>
<reference evidence="1" key="1">
    <citation type="submission" date="2020-02" db="EMBL/GenBank/DDBJ databases">
        <authorList>
            <person name="Scholz U."/>
            <person name="Mascher M."/>
            <person name="Fiebig A."/>
        </authorList>
    </citation>
    <scope>NUCLEOTIDE SEQUENCE</scope>
</reference>
<dbReference type="Proteomes" id="UP000663760">
    <property type="component" value="Chromosome 6"/>
</dbReference>
<evidence type="ECO:0000313" key="1">
    <source>
        <dbReference type="EMBL" id="CAA7397342.1"/>
    </source>
</evidence>
<protein>
    <submittedName>
        <fullName evidence="1">Uncharacterized protein</fullName>
    </submittedName>
</protein>
<organism evidence="1 2">
    <name type="scientific">Spirodela intermedia</name>
    <name type="common">Intermediate duckweed</name>
    <dbReference type="NCBI Taxonomy" id="51605"/>
    <lineage>
        <taxon>Eukaryota</taxon>
        <taxon>Viridiplantae</taxon>
        <taxon>Streptophyta</taxon>
        <taxon>Embryophyta</taxon>
        <taxon>Tracheophyta</taxon>
        <taxon>Spermatophyta</taxon>
        <taxon>Magnoliopsida</taxon>
        <taxon>Liliopsida</taxon>
        <taxon>Araceae</taxon>
        <taxon>Lemnoideae</taxon>
        <taxon>Spirodela</taxon>
    </lineage>
</organism>
<dbReference type="InterPro" id="IPR043502">
    <property type="entry name" value="DNA/RNA_pol_sf"/>
</dbReference>
<dbReference type="GO" id="GO:0003676">
    <property type="term" value="F:nucleic acid binding"/>
    <property type="evidence" value="ECO:0007669"/>
    <property type="project" value="InterPro"/>
</dbReference>
<dbReference type="OrthoDB" id="1909920at2759"/>
<dbReference type="SUPFAM" id="SSF53098">
    <property type="entry name" value="Ribonuclease H-like"/>
    <property type="match status" value="1"/>
</dbReference>
<dbReference type="Gene3D" id="3.30.420.10">
    <property type="entry name" value="Ribonuclease H-like superfamily/Ribonuclease H"/>
    <property type="match status" value="1"/>
</dbReference>
<accession>A0A7I8KIS0</accession>
<dbReference type="EMBL" id="LR746269">
    <property type="protein sequence ID" value="CAA7397342.1"/>
    <property type="molecule type" value="Genomic_DNA"/>
</dbReference>
<proteinExistence type="predicted"/>
<sequence length="99" mass="11381">MIHQLRGFLGLTGYYWCFIAYYADAAFRQLKEALTTTAVPALLDFSIPFDMESEGFSTILVVVDCLSKYMYFSPIKHPFTASEITHVFLRDIVHLHEIP</sequence>
<keyword evidence="2" id="KW-1185">Reference proteome</keyword>
<dbReference type="AlphaFoldDB" id="A0A7I8KIS0"/>
<dbReference type="InterPro" id="IPR012337">
    <property type="entry name" value="RNaseH-like_sf"/>
</dbReference>
<evidence type="ECO:0000313" key="2">
    <source>
        <dbReference type="Proteomes" id="UP000663760"/>
    </source>
</evidence>
<gene>
    <name evidence="1" type="ORF">SI8410_06008007</name>
</gene>
<name>A0A7I8KIS0_SPIIN</name>
<dbReference type="InterPro" id="IPR036397">
    <property type="entry name" value="RNaseH_sf"/>
</dbReference>